<dbReference type="PROSITE" id="PS50879">
    <property type="entry name" value="RNASE_H_1"/>
    <property type="match status" value="1"/>
</dbReference>
<comment type="catalytic activity">
    <reaction evidence="1">
        <text>Endonucleolytic cleavage to 5'-phosphomonoester.</text>
        <dbReference type="EC" id="3.1.26.4"/>
    </reaction>
</comment>
<accession>A0A1T5E459</accession>
<keyword evidence="9" id="KW-0378">Hydrolase</keyword>
<feature type="domain" description="RNase H type-1" evidence="11">
    <location>
        <begin position="1"/>
        <end position="139"/>
    </location>
</feature>
<gene>
    <name evidence="12" type="ORF">SAMN05660477_01104</name>
</gene>
<dbReference type="InterPro" id="IPR022892">
    <property type="entry name" value="RNaseHI"/>
</dbReference>
<evidence type="ECO:0000256" key="9">
    <source>
        <dbReference type="ARBA" id="ARBA00022801"/>
    </source>
</evidence>
<dbReference type="SUPFAM" id="SSF53098">
    <property type="entry name" value="Ribonuclease H-like"/>
    <property type="match status" value="1"/>
</dbReference>
<protein>
    <recommendedName>
        <fullName evidence="5">ribonuclease H</fullName>
        <ecNumber evidence="5">3.1.26.4</ecNumber>
    </recommendedName>
</protein>
<keyword evidence="8" id="KW-0255">Endonuclease</keyword>
<evidence type="ECO:0000256" key="2">
    <source>
        <dbReference type="ARBA" id="ARBA00001946"/>
    </source>
</evidence>
<evidence type="ECO:0000256" key="6">
    <source>
        <dbReference type="ARBA" id="ARBA00022722"/>
    </source>
</evidence>
<keyword evidence="7" id="KW-0479">Metal-binding</keyword>
<dbReference type="STRING" id="619805.SAMN05660477_01104"/>
<proteinExistence type="inferred from homology"/>
<evidence type="ECO:0000256" key="10">
    <source>
        <dbReference type="ARBA" id="ARBA00022842"/>
    </source>
</evidence>
<comment type="cofactor">
    <cofactor evidence="2">
        <name>Mg(2+)</name>
        <dbReference type="ChEBI" id="CHEBI:18420"/>
    </cofactor>
</comment>
<dbReference type="CDD" id="cd09278">
    <property type="entry name" value="RNase_HI_prokaryote_like"/>
    <property type="match status" value="1"/>
</dbReference>
<dbReference type="Gene3D" id="3.30.420.10">
    <property type="entry name" value="Ribonuclease H-like superfamily/Ribonuclease H"/>
    <property type="match status" value="1"/>
</dbReference>
<reference evidence="12 13" key="1">
    <citation type="submission" date="2017-02" db="EMBL/GenBank/DDBJ databases">
        <authorList>
            <person name="Peterson S.W."/>
        </authorList>
    </citation>
    <scope>NUCLEOTIDE SEQUENCE [LARGE SCALE GENOMIC DNA]</scope>
    <source>
        <strain evidence="12 13">DSM 22323</strain>
    </source>
</reference>
<dbReference type="RefSeq" id="WP_079666386.1">
    <property type="nucleotide sequence ID" value="NZ_FUYZ01000003.1"/>
</dbReference>
<dbReference type="InterPro" id="IPR050092">
    <property type="entry name" value="RNase_H"/>
</dbReference>
<evidence type="ECO:0000256" key="7">
    <source>
        <dbReference type="ARBA" id="ARBA00022723"/>
    </source>
</evidence>
<dbReference type="PANTHER" id="PTHR10642:SF26">
    <property type="entry name" value="RIBONUCLEASE H1"/>
    <property type="match status" value="1"/>
</dbReference>
<dbReference type="Proteomes" id="UP000191112">
    <property type="component" value="Unassembled WGS sequence"/>
</dbReference>
<name>A0A1T5E459_9FLAO</name>
<organism evidence="12 13">
    <name type="scientific">Soonwooa buanensis</name>
    <dbReference type="NCBI Taxonomy" id="619805"/>
    <lineage>
        <taxon>Bacteria</taxon>
        <taxon>Pseudomonadati</taxon>
        <taxon>Bacteroidota</taxon>
        <taxon>Flavobacteriia</taxon>
        <taxon>Flavobacteriales</taxon>
        <taxon>Weeksellaceae</taxon>
        <taxon>Chryseobacterium group</taxon>
        <taxon>Soonwooa</taxon>
    </lineage>
</organism>
<keyword evidence="13" id="KW-1185">Reference proteome</keyword>
<evidence type="ECO:0000256" key="4">
    <source>
        <dbReference type="ARBA" id="ARBA00011245"/>
    </source>
</evidence>
<dbReference type="InterPro" id="IPR036397">
    <property type="entry name" value="RNaseH_sf"/>
</dbReference>
<dbReference type="GO" id="GO:0003676">
    <property type="term" value="F:nucleic acid binding"/>
    <property type="evidence" value="ECO:0007669"/>
    <property type="project" value="InterPro"/>
</dbReference>
<dbReference type="InterPro" id="IPR012337">
    <property type="entry name" value="RNaseH-like_sf"/>
</dbReference>
<dbReference type="EC" id="3.1.26.4" evidence="5"/>
<keyword evidence="10" id="KW-0460">Magnesium</keyword>
<evidence type="ECO:0000313" key="12">
    <source>
        <dbReference type="EMBL" id="SKB78832.1"/>
    </source>
</evidence>
<dbReference type="Pfam" id="PF00075">
    <property type="entry name" value="RNase_H"/>
    <property type="match status" value="1"/>
</dbReference>
<comment type="subunit">
    <text evidence="4">Monomer.</text>
</comment>
<keyword evidence="6" id="KW-0540">Nuclease</keyword>
<evidence type="ECO:0000313" key="13">
    <source>
        <dbReference type="Proteomes" id="UP000191112"/>
    </source>
</evidence>
<dbReference type="GO" id="GO:0046872">
    <property type="term" value="F:metal ion binding"/>
    <property type="evidence" value="ECO:0007669"/>
    <property type="project" value="UniProtKB-KW"/>
</dbReference>
<dbReference type="NCBIfam" id="NF001236">
    <property type="entry name" value="PRK00203.1"/>
    <property type="match status" value="1"/>
</dbReference>
<evidence type="ECO:0000256" key="1">
    <source>
        <dbReference type="ARBA" id="ARBA00000077"/>
    </source>
</evidence>
<dbReference type="GO" id="GO:0043137">
    <property type="term" value="P:DNA replication, removal of RNA primer"/>
    <property type="evidence" value="ECO:0007669"/>
    <property type="project" value="TreeGrafter"/>
</dbReference>
<dbReference type="InterPro" id="IPR002156">
    <property type="entry name" value="RNaseH_domain"/>
</dbReference>
<evidence type="ECO:0000256" key="3">
    <source>
        <dbReference type="ARBA" id="ARBA00005300"/>
    </source>
</evidence>
<dbReference type="GO" id="GO:0004523">
    <property type="term" value="F:RNA-DNA hybrid ribonuclease activity"/>
    <property type="evidence" value="ECO:0007669"/>
    <property type="project" value="UniProtKB-EC"/>
</dbReference>
<dbReference type="EMBL" id="FUYZ01000003">
    <property type="protein sequence ID" value="SKB78832.1"/>
    <property type="molecule type" value="Genomic_DNA"/>
</dbReference>
<evidence type="ECO:0000256" key="5">
    <source>
        <dbReference type="ARBA" id="ARBA00012180"/>
    </source>
</evidence>
<evidence type="ECO:0000256" key="8">
    <source>
        <dbReference type="ARBA" id="ARBA00022759"/>
    </source>
</evidence>
<dbReference type="OrthoDB" id="7845843at2"/>
<dbReference type="AlphaFoldDB" id="A0A1T5E459"/>
<sequence>MKIEIFTDGACSGNPGKGGFGILMRVPEKQYQKHFSAGFRLTTNNRMELMAVVVALSKIKDEGHDIHIFTDSKYVSDAINQNWIAGWVKRGWKNVKNPDLWQALIPFLKTHSPKFHWIKGHAGHAENELVDQLAVKASQGANLQIDDFFENQNKGGLF</sequence>
<comment type="similarity">
    <text evidence="3">Belongs to the RNase H family.</text>
</comment>
<dbReference type="PANTHER" id="PTHR10642">
    <property type="entry name" value="RIBONUCLEASE H1"/>
    <property type="match status" value="1"/>
</dbReference>
<evidence type="ECO:0000259" key="11">
    <source>
        <dbReference type="PROSITE" id="PS50879"/>
    </source>
</evidence>